<protein>
    <submittedName>
        <fullName evidence="2">Uncharacterized protein</fullName>
    </submittedName>
</protein>
<accession>A0ABS8WFW7</accession>
<comment type="caution">
    <text evidence="2">The sequence shown here is derived from an EMBL/GenBank/DDBJ whole genome shotgun (WGS) entry which is preliminary data.</text>
</comment>
<keyword evidence="3" id="KW-1185">Reference proteome</keyword>
<sequence>MCDKDHFFRQFPALTPNRQRSASGKPDPEFTARRRAQEEAQELAEIEREYSFD</sequence>
<dbReference type="RefSeq" id="WP_233054908.1">
    <property type="nucleotide sequence ID" value="NZ_JAIMJA010000035.1"/>
</dbReference>
<gene>
    <name evidence="2" type="ORF">K6Y31_20535</name>
</gene>
<name>A0ABS8WFW7_9GAMM</name>
<evidence type="ECO:0000313" key="3">
    <source>
        <dbReference type="Proteomes" id="UP001201273"/>
    </source>
</evidence>
<organism evidence="2 3">
    <name type="scientific">Motilimonas cestriensis</name>
    <dbReference type="NCBI Taxonomy" id="2742685"/>
    <lineage>
        <taxon>Bacteria</taxon>
        <taxon>Pseudomonadati</taxon>
        <taxon>Pseudomonadota</taxon>
        <taxon>Gammaproteobacteria</taxon>
        <taxon>Alteromonadales</taxon>
        <taxon>Alteromonadales genera incertae sedis</taxon>
        <taxon>Motilimonas</taxon>
    </lineage>
</organism>
<reference evidence="2 3" key="1">
    <citation type="journal article" date="2022" name="Environ. Microbiol. Rep.">
        <title>Eco-phylogenetic analyses reveal divergent evolution of vitamin B12 metabolism in the marine bacterial family 'Psychromonadaceae'.</title>
        <authorList>
            <person name="Jin X."/>
            <person name="Yang Y."/>
            <person name="Cao H."/>
            <person name="Gao B."/>
            <person name="Zhao Z."/>
        </authorList>
    </citation>
    <scope>NUCLEOTIDE SEQUENCE [LARGE SCALE GENOMIC DNA]</scope>
    <source>
        <strain evidence="2 3">MKS20</strain>
    </source>
</reference>
<dbReference type="EMBL" id="JAIMJA010000035">
    <property type="protein sequence ID" value="MCE2597165.1"/>
    <property type="molecule type" value="Genomic_DNA"/>
</dbReference>
<evidence type="ECO:0000256" key="1">
    <source>
        <dbReference type="SAM" id="MobiDB-lite"/>
    </source>
</evidence>
<feature type="compositionally biased region" description="Basic and acidic residues" evidence="1">
    <location>
        <begin position="26"/>
        <end position="38"/>
    </location>
</feature>
<feature type="region of interest" description="Disordered" evidence="1">
    <location>
        <begin position="1"/>
        <end position="53"/>
    </location>
</feature>
<dbReference type="Proteomes" id="UP001201273">
    <property type="component" value="Unassembled WGS sequence"/>
</dbReference>
<proteinExistence type="predicted"/>
<evidence type="ECO:0000313" key="2">
    <source>
        <dbReference type="EMBL" id="MCE2597165.1"/>
    </source>
</evidence>